<dbReference type="InterPro" id="IPR036397">
    <property type="entry name" value="RNaseH_sf"/>
</dbReference>
<evidence type="ECO:0000256" key="3">
    <source>
        <dbReference type="ARBA" id="ARBA00022552"/>
    </source>
</evidence>
<dbReference type="SMART" id="SM00479">
    <property type="entry name" value="EXOIII"/>
    <property type="match status" value="1"/>
</dbReference>
<protein>
    <submittedName>
        <fullName evidence="10">RNA exonuclease 1</fullName>
    </submittedName>
</protein>
<dbReference type="SUPFAM" id="SSF53098">
    <property type="entry name" value="Ribonuclease H-like"/>
    <property type="match status" value="1"/>
</dbReference>
<keyword evidence="3" id="KW-0698">rRNA processing</keyword>
<evidence type="ECO:0000256" key="2">
    <source>
        <dbReference type="ARBA" id="ARBA00006357"/>
    </source>
</evidence>
<accession>A0A1E5RWF9</accession>
<evidence type="ECO:0000256" key="5">
    <source>
        <dbReference type="ARBA" id="ARBA00022801"/>
    </source>
</evidence>
<keyword evidence="7" id="KW-0539">Nucleus</keyword>
<evidence type="ECO:0000256" key="4">
    <source>
        <dbReference type="ARBA" id="ARBA00022722"/>
    </source>
</evidence>
<dbReference type="Proteomes" id="UP000095605">
    <property type="component" value="Unassembled WGS sequence"/>
</dbReference>
<dbReference type="GO" id="GO:0004527">
    <property type="term" value="F:exonuclease activity"/>
    <property type="evidence" value="ECO:0007669"/>
    <property type="project" value="UniProtKB-KW"/>
</dbReference>
<keyword evidence="6 10" id="KW-0269">Exonuclease</keyword>
<evidence type="ECO:0000256" key="1">
    <source>
        <dbReference type="ARBA" id="ARBA00004123"/>
    </source>
</evidence>
<dbReference type="InterPro" id="IPR012337">
    <property type="entry name" value="RNaseH-like_sf"/>
</dbReference>
<dbReference type="InterPro" id="IPR047021">
    <property type="entry name" value="REXO1/3/4-like"/>
</dbReference>
<dbReference type="EMBL" id="LPNL01000002">
    <property type="protein sequence ID" value="OEJ91068.1"/>
    <property type="molecule type" value="Genomic_DNA"/>
</dbReference>
<name>A0A1E5RWF9_9ASCO</name>
<dbReference type="PANTHER" id="PTHR12801:SF115">
    <property type="entry name" value="FI18136P1-RELATED"/>
    <property type="match status" value="1"/>
</dbReference>
<dbReference type="CDD" id="cd06145">
    <property type="entry name" value="REX1_like"/>
    <property type="match status" value="1"/>
</dbReference>
<proteinExistence type="inferred from homology"/>
<comment type="subcellular location">
    <subcellularLocation>
        <location evidence="1">Nucleus</location>
    </subcellularLocation>
</comment>
<feature type="compositionally biased region" description="Acidic residues" evidence="8">
    <location>
        <begin position="301"/>
        <end position="321"/>
    </location>
</feature>
<comment type="similarity">
    <text evidence="2">Belongs to the REXO1/REXO3 family.</text>
</comment>
<gene>
    <name evidence="10" type="ORF">AWRI3578_g636</name>
</gene>
<dbReference type="GO" id="GO:0006364">
    <property type="term" value="P:rRNA processing"/>
    <property type="evidence" value="ECO:0007669"/>
    <property type="project" value="UniProtKB-KW"/>
</dbReference>
<dbReference type="OrthoDB" id="206335at2759"/>
<feature type="region of interest" description="Disordered" evidence="8">
    <location>
        <begin position="295"/>
        <end position="336"/>
    </location>
</feature>
<organism evidence="10 11">
    <name type="scientific">Hanseniaspora opuntiae</name>
    <dbReference type="NCBI Taxonomy" id="211096"/>
    <lineage>
        <taxon>Eukaryota</taxon>
        <taxon>Fungi</taxon>
        <taxon>Dikarya</taxon>
        <taxon>Ascomycota</taxon>
        <taxon>Saccharomycotina</taxon>
        <taxon>Saccharomycetes</taxon>
        <taxon>Saccharomycodales</taxon>
        <taxon>Saccharomycodaceae</taxon>
        <taxon>Hanseniaspora</taxon>
    </lineage>
</organism>
<dbReference type="InterPro" id="IPR034922">
    <property type="entry name" value="REX1-like_exo"/>
</dbReference>
<keyword evidence="4" id="KW-0540">Nuclease</keyword>
<keyword evidence="11" id="KW-1185">Reference proteome</keyword>
<dbReference type="AlphaFoldDB" id="A0A1E5RWF9"/>
<evidence type="ECO:0000256" key="6">
    <source>
        <dbReference type="ARBA" id="ARBA00022839"/>
    </source>
</evidence>
<sequence>MESDYETKNWDPRNDLTIQNSKKKKITRNKLLQTTNRKYADKSHQPGSGIKINNKRHKYLGGISKGYLDTGTITNTMRLYNKASENASSRRQRLKKIGNYQKKALRRLTGYNSKRKLRDLATLISEDDGDIEDEDNNDMLDEEAKDNSMEPDNDVNMTNESLEKNTFFASGNTPSKPLLNAENLFVSSSDANYLTHQISNQNSINDNNIAETTSRDTYTIIPTLSNHTSSIVNEGMNVGESNVYINTNSMSEDKDNKILLENDITNTGIEPENGAQRLSSNEPAINNINVSHSRGILSNDGEYDYDDSEFGYDGDDDTDGDDAQRSRKKEARRRKQLESDFDEQFFMVPGTQKIDQLISDTFDNEEPFQKSSVSPSLNIGLNVGKRRRRSSNYQDTPQMQTVIKNVLPTTGDNDVVTEDITPKASVDTASTNNVHPDNKKTKIGNKAIEFAIEGSFVDSMNQKIKKLKRKHMKPPKLLIEPGYKKPLTIKDIRDLVIYCFNKTEKSKPAWCRVENRMNLEKIVVLQIPGAQPKDLNYNGQSLKSFEELLNDKDKIMFTKESFFEEENTLTLSSKAPGNGSFVFSAFSAFTNVPLPKQKQHAIINKLSKKQPNIRDLLLKIEDFIELQYPLHPELFSRDRQMQMKVEQINSSLDDADSWVDTIPRGPIAYVSHVYALDCEMCLTEKGHELTRVCLIGYNGTVVYDVLVKPKNPIIDYLTKYSGITKEMMSKAVCTLPMVQKMLLQIIDCRDIIIGHSLQSDFKALKLRHCRVIDTAVIYEHVKGPPFKPALRNLSSIYLGKEIQNNDAEGHDPCIDARTCLELVKLKLEKGLQIGLNLNSETIFKNLEDSSNVKSLVFNKFAPDEAITDLNEKSNMKTISFDDDEDIVNKIIKNLDTCSLFVGKLNTLENTRYFAGKSTSAISSLLDDNMDTLQKSESMTDEHVDAIKEQQAIKSLKKTLHKLTENLCSNSMVILFSGSGDLRNYKKIISEINSIRMPEKRKSYSLLKKDELKQAVDVARDSVITIYIKK</sequence>
<comment type="caution">
    <text evidence="10">The sequence shown here is derived from an EMBL/GenBank/DDBJ whole genome shotgun (WGS) entry which is preliminary data.</text>
</comment>
<dbReference type="Gene3D" id="3.30.420.10">
    <property type="entry name" value="Ribonuclease H-like superfamily/Ribonuclease H"/>
    <property type="match status" value="1"/>
</dbReference>
<evidence type="ECO:0000313" key="11">
    <source>
        <dbReference type="Proteomes" id="UP000095605"/>
    </source>
</evidence>
<dbReference type="GO" id="GO:0005634">
    <property type="term" value="C:nucleus"/>
    <property type="evidence" value="ECO:0007669"/>
    <property type="project" value="UniProtKB-SubCell"/>
</dbReference>
<feature type="compositionally biased region" description="Basic residues" evidence="8">
    <location>
        <begin position="326"/>
        <end position="335"/>
    </location>
</feature>
<evidence type="ECO:0000256" key="8">
    <source>
        <dbReference type="SAM" id="MobiDB-lite"/>
    </source>
</evidence>
<evidence type="ECO:0000259" key="9">
    <source>
        <dbReference type="SMART" id="SM00479"/>
    </source>
</evidence>
<dbReference type="FunFam" id="3.30.420.10:FF:000019">
    <property type="entry name" value="RNA exonuclease NEF-sp"/>
    <property type="match status" value="1"/>
</dbReference>
<dbReference type="GO" id="GO:0003676">
    <property type="term" value="F:nucleic acid binding"/>
    <property type="evidence" value="ECO:0007669"/>
    <property type="project" value="InterPro"/>
</dbReference>
<dbReference type="Pfam" id="PF00929">
    <property type="entry name" value="RNase_T"/>
    <property type="match status" value="1"/>
</dbReference>
<reference evidence="11" key="1">
    <citation type="journal article" date="2016" name="Genome Announc.">
        <title>Genome sequences of three species of Hanseniaspora isolated from spontaneous wine fermentations.</title>
        <authorList>
            <person name="Sternes P.R."/>
            <person name="Lee D."/>
            <person name="Kutyna D.R."/>
            <person name="Borneman A.R."/>
        </authorList>
    </citation>
    <scope>NUCLEOTIDE SEQUENCE [LARGE SCALE GENOMIC DNA]</scope>
    <source>
        <strain evidence="11">AWRI3578</strain>
    </source>
</reference>
<dbReference type="InterPro" id="IPR013520">
    <property type="entry name" value="Ribonucl_H"/>
</dbReference>
<evidence type="ECO:0000313" key="10">
    <source>
        <dbReference type="EMBL" id="OEJ91068.1"/>
    </source>
</evidence>
<dbReference type="PANTHER" id="PTHR12801">
    <property type="entry name" value="RNA EXONUCLEASE REXO1 / RECO3 FAMILY MEMBER-RELATED"/>
    <property type="match status" value="1"/>
</dbReference>
<feature type="domain" description="Exonuclease" evidence="9">
    <location>
        <begin position="672"/>
        <end position="832"/>
    </location>
</feature>
<evidence type="ECO:0000256" key="7">
    <source>
        <dbReference type="ARBA" id="ARBA00023242"/>
    </source>
</evidence>
<keyword evidence="5" id="KW-0378">Hydrolase</keyword>